<organism evidence="6 7">
    <name type="scientific">Sulfurovum zhangzhouensis</name>
    <dbReference type="NCBI Taxonomy" id="3019067"/>
    <lineage>
        <taxon>Bacteria</taxon>
        <taxon>Pseudomonadati</taxon>
        <taxon>Campylobacterota</taxon>
        <taxon>Epsilonproteobacteria</taxon>
        <taxon>Campylobacterales</taxon>
        <taxon>Sulfurovaceae</taxon>
        <taxon>Sulfurovum</taxon>
    </lineage>
</organism>
<evidence type="ECO:0000256" key="1">
    <source>
        <dbReference type="ARBA" id="ARBA00001946"/>
    </source>
</evidence>
<accession>A0ABT7QUQ6</accession>
<gene>
    <name evidence="6" type="ORF">PGH07_00040</name>
</gene>
<name>A0ABT7QUQ6_9BACT</name>
<evidence type="ECO:0000256" key="2">
    <source>
        <dbReference type="ARBA" id="ARBA00007958"/>
    </source>
</evidence>
<evidence type="ECO:0000313" key="6">
    <source>
        <dbReference type="EMBL" id="MDM5270565.1"/>
    </source>
</evidence>
<keyword evidence="4" id="KW-0460">Magnesium</keyword>
<evidence type="ECO:0000313" key="7">
    <source>
        <dbReference type="Proteomes" id="UP001169069"/>
    </source>
</evidence>
<dbReference type="Proteomes" id="UP001169069">
    <property type="component" value="Unassembled WGS sequence"/>
</dbReference>
<protein>
    <recommendedName>
        <fullName evidence="5">Haloacid dehalogenase-like hydrolase domain-containing protein 2</fullName>
    </recommendedName>
</protein>
<sequence length="255" mass="28055">MLLKDIKGIMTDIGGVLYVGSEPIQGAPKALNTLRSRYPLRLISNTTRSTPFQIVKHLQKLGFTIDESEMYTALAATRDYVRAKKYKAYTLLTDEANVYFAELRSNDQVDCVVVADAHKNFHFDTMNQAFRHIEEGAELIGAAKSRYFKDSDGKLTMGTGSWIAALEFASGKEATIIGKPSASFFHLVAESLGMNPSEILMVGDDIISDIGGAQKAGFKTALVKTGKFKESDLHSDIKPDIICDSFTDLVEQLLD</sequence>
<evidence type="ECO:0000256" key="5">
    <source>
        <dbReference type="ARBA" id="ARBA00039666"/>
    </source>
</evidence>
<dbReference type="InterPro" id="IPR006355">
    <property type="entry name" value="LHPP/HDHD2"/>
</dbReference>
<dbReference type="InterPro" id="IPR036412">
    <property type="entry name" value="HAD-like_sf"/>
</dbReference>
<dbReference type="PANTHER" id="PTHR19288:SF46">
    <property type="entry name" value="HALOACID DEHALOGENASE-LIKE HYDROLASE DOMAIN-CONTAINING PROTEIN 2"/>
    <property type="match status" value="1"/>
</dbReference>
<comment type="similarity">
    <text evidence="2">Belongs to the HAD-like hydrolase superfamily.</text>
</comment>
<dbReference type="Gene3D" id="3.40.50.1000">
    <property type="entry name" value="HAD superfamily/HAD-like"/>
    <property type="match status" value="2"/>
</dbReference>
<dbReference type="NCBIfam" id="TIGR01549">
    <property type="entry name" value="HAD-SF-IA-v1"/>
    <property type="match status" value="1"/>
</dbReference>
<comment type="cofactor">
    <cofactor evidence="1">
        <name>Mg(2+)</name>
        <dbReference type="ChEBI" id="CHEBI:18420"/>
    </cofactor>
</comment>
<evidence type="ECO:0000256" key="3">
    <source>
        <dbReference type="ARBA" id="ARBA00022723"/>
    </source>
</evidence>
<dbReference type="InterPro" id="IPR023214">
    <property type="entry name" value="HAD_sf"/>
</dbReference>
<proteinExistence type="inferred from homology"/>
<keyword evidence="6" id="KW-0378">Hydrolase</keyword>
<dbReference type="EMBL" id="JAQIBD010000001">
    <property type="protein sequence ID" value="MDM5270565.1"/>
    <property type="molecule type" value="Genomic_DNA"/>
</dbReference>
<keyword evidence="7" id="KW-1185">Reference proteome</keyword>
<dbReference type="NCBIfam" id="TIGR01460">
    <property type="entry name" value="HAD-SF-IIA"/>
    <property type="match status" value="1"/>
</dbReference>
<dbReference type="Pfam" id="PF13344">
    <property type="entry name" value="Hydrolase_6"/>
    <property type="match status" value="1"/>
</dbReference>
<keyword evidence="3" id="KW-0479">Metal-binding</keyword>
<dbReference type="RefSeq" id="WP_289411843.1">
    <property type="nucleotide sequence ID" value="NZ_JAQIBD010000001.1"/>
</dbReference>
<evidence type="ECO:0000256" key="4">
    <source>
        <dbReference type="ARBA" id="ARBA00022842"/>
    </source>
</evidence>
<dbReference type="SUPFAM" id="SSF56784">
    <property type="entry name" value="HAD-like"/>
    <property type="match status" value="1"/>
</dbReference>
<dbReference type="PANTHER" id="PTHR19288">
    <property type="entry name" value="4-NITROPHENYLPHOSPHATASE-RELATED"/>
    <property type="match status" value="1"/>
</dbReference>
<reference evidence="6" key="1">
    <citation type="submission" date="2023-01" db="EMBL/GenBank/DDBJ databases">
        <title>Sulfurovum sp. zt1-1 genome assembly.</title>
        <authorList>
            <person name="Wang J."/>
        </authorList>
    </citation>
    <scope>NUCLEOTIDE SEQUENCE</scope>
    <source>
        <strain evidence="6">Zt1-1</strain>
    </source>
</reference>
<dbReference type="InterPro" id="IPR006439">
    <property type="entry name" value="HAD-SF_hydro_IA"/>
</dbReference>
<dbReference type="NCBIfam" id="TIGR01458">
    <property type="entry name" value="HAD-SF-IIA-hyp3"/>
    <property type="match status" value="1"/>
</dbReference>
<comment type="caution">
    <text evidence="6">The sequence shown here is derived from an EMBL/GenBank/DDBJ whole genome shotgun (WGS) entry which is preliminary data.</text>
</comment>
<dbReference type="InterPro" id="IPR006357">
    <property type="entry name" value="HAD-SF_hydro_IIA"/>
</dbReference>
<dbReference type="Pfam" id="PF13242">
    <property type="entry name" value="Hydrolase_like"/>
    <property type="match status" value="1"/>
</dbReference>
<dbReference type="GO" id="GO:0016787">
    <property type="term" value="F:hydrolase activity"/>
    <property type="evidence" value="ECO:0007669"/>
    <property type="project" value="UniProtKB-KW"/>
</dbReference>